<reference evidence="1 2" key="1">
    <citation type="submission" date="2019-03" db="EMBL/GenBank/DDBJ databases">
        <title>First draft genome of Liparis tanakae, snailfish: a comprehensive survey of snailfish specific genes.</title>
        <authorList>
            <person name="Kim W."/>
            <person name="Song I."/>
            <person name="Jeong J.-H."/>
            <person name="Kim D."/>
            <person name="Kim S."/>
            <person name="Ryu S."/>
            <person name="Song J.Y."/>
            <person name="Lee S.K."/>
        </authorList>
    </citation>
    <scope>NUCLEOTIDE SEQUENCE [LARGE SCALE GENOMIC DNA]</scope>
    <source>
        <tissue evidence="1">Muscle</tissue>
    </source>
</reference>
<accession>A0A4Z2G3C6</accession>
<evidence type="ECO:0000313" key="2">
    <source>
        <dbReference type="Proteomes" id="UP000314294"/>
    </source>
</evidence>
<gene>
    <name evidence="1" type="ORF">EYF80_041762</name>
</gene>
<organism evidence="1 2">
    <name type="scientific">Liparis tanakae</name>
    <name type="common">Tanaka's snailfish</name>
    <dbReference type="NCBI Taxonomy" id="230148"/>
    <lineage>
        <taxon>Eukaryota</taxon>
        <taxon>Metazoa</taxon>
        <taxon>Chordata</taxon>
        <taxon>Craniata</taxon>
        <taxon>Vertebrata</taxon>
        <taxon>Euteleostomi</taxon>
        <taxon>Actinopterygii</taxon>
        <taxon>Neopterygii</taxon>
        <taxon>Teleostei</taxon>
        <taxon>Neoteleostei</taxon>
        <taxon>Acanthomorphata</taxon>
        <taxon>Eupercaria</taxon>
        <taxon>Perciformes</taxon>
        <taxon>Cottioidei</taxon>
        <taxon>Cottales</taxon>
        <taxon>Liparidae</taxon>
        <taxon>Liparis</taxon>
    </lineage>
</organism>
<sequence length="64" mass="7635">MASEIRVQQQLVEINARRAWRKGPWLDNLYPQPGSFLLHVLKCRIPPSSYEIWFSQRRPQKKDA</sequence>
<comment type="caution">
    <text evidence="1">The sequence shown here is derived from an EMBL/GenBank/DDBJ whole genome shotgun (WGS) entry which is preliminary data.</text>
</comment>
<keyword evidence="2" id="KW-1185">Reference proteome</keyword>
<dbReference type="AlphaFoldDB" id="A0A4Z2G3C6"/>
<protein>
    <submittedName>
        <fullName evidence="1">Uncharacterized protein</fullName>
    </submittedName>
</protein>
<dbReference type="Proteomes" id="UP000314294">
    <property type="component" value="Unassembled WGS sequence"/>
</dbReference>
<name>A0A4Z2G3C6_9TELE</name>
<proteinExistence type="predicted"/>
<evidence type="ECO:0000313" key="1">
    <source>
        <dbReference type="EMBL" id="TNN48057.1"/>
    </source>
</evidence>
<dbReference type="EMBL" id="SRLO01000713">
    <property type="protein sequence ID" value="TNN48057.1"/>
    <property type="molecule type" value="Genomic_DNA"/>
</dbReference>